<dbReference type="AlphaFoldDB" id="A0A8K0T5I9"/>
<name>A0A8K0T5I9_9HYPO</name>
<feature type="compositionally biased region" description="Basic and acidic residues" evidence="1">
    <location>
        <begin position="39"/>
        <end position="48"/>
    </location>
</feature>
<comment type="caution">
    <text evidence="2">The sequence shown here is derived from an EMBL/GenBank/DDBJ whole genome shotgun (WGS) entry which is preliminary data.</text>
</comment>
<keyword evidence="3" id="KW-1185">Reference proteome</keyword>
<reference evidence="2" key="1">
    <citation type="journal article" date="2021" name="Nat. Commun.">
        <title>Genetic determinants of endophytism in the Arabidopsis root mycobiome.</title>
        <authorList>
            <person name="Mesny F."/>
            <person name="Miyauchi S."/>
            <person name="Thiergart T."/>
            <person name="Pickel B."/>
            <person name="Atanasova L."/>
            <person name="Karlsson M."/>
            <person name="Huettel B."/>
            <person name="Barry K.W."/>
            <person name="Haridas S."/>
            <person name="Chen C."/>
            <person name="Bauer D."/>
            <person name="Andreopoulos W."/>
            <person name="Pangilinan J."/>
            <person name="LaButti K."/>
            <person name="Riley R."/>
            <person name="Lipzen A."/>
            <person name="Clum A."/>
            <person name="Drula E."/>
            <person name="Henrissat B."/>
            <person name="Kohler A."/>
            <person name="Grigoriev I.V."/>
            <person name="Martin F.M."/>
            <person name="Hacquard S."/>
        </authorList>
    </citation>
    <scope>NUCLEOTIDE SEQUENCE</scope>
    <source>
        <strain evidence="2">MPI-CAGE-CH-0235</strain>
    </source>
</reference>
<sequence length="210" mass="23717">MASLSYTNMASPHWPLRRMNLGQYSIQSVPRRLICLPYDRHRPPDRPPARPATPLWATKQRPRSEARGASQREARGRVKGVLGDAARETERMRENVSDLNARMYAFRNYRESTTYRIQKDERIGGKNMTLRSASNLVADACRVYKPWDRTDSDIGILDSGGGGGAIMMPKWSAPLQSLHYWALLMCRPHVQSPSSISYQAVVSCQCHGGK</sequence>
<dbReference type="EMBL" id="JAGPNK010000001">
    <property type="protein sequence ID" value="KAH7328472.1"/>
    <property type="molecule type" value="Genomic_DNA"/>
</dbReference>
<accession>A0A8K0T5I9</accession>
<feature type="region of interest" description="Disordered" evidence="1">
    <location>
        <begin position="39"/>
        <end position="76"/>
    </location>
</feature>
<dbReference type="Proteomes" id="UP000813444">
    <property type="component" value="Unassembled WGS sequence"/>
</dbReference>
<proteinExistence type="predicted"/>
<evidence type="ECO:0000313" key="2">
    <source>
        <dbReference type="EMBL" id="KAH7328472.1"/>
    </source>
</evidence>
<feature type="compositionally biased region" description="Basic and acidic residues" evidence="1">
    <location>
        <begin position="62"/>
        <end position="76"/>
    </location>
</feature>
<evidence type="ECO:0000313" key="3">
    <source>
        <dbReference type="Proteomes" id="UP000813444"/>
    </source>
</evidence>
<evidence type="ECO:0000256" key="1">
    <source>
        <dbReference type="SAM" id="MobiDB-lite"/>
    </source>
</evidence>
<gene>
    <name evidence="2" type="ORF">B0I35DRAFT_19204</name>
</gene>
<protein>
    <submittedName>
        <fullName evidence="2">Uncharacterized protein</fullName>
    </submittedName>
</protein>
<organism evidence="2 3">
    <name type="scientific">Stachybotrys elegans</name>
    <dbReference type="NCBI Taxonomy" id="80388"/>
    <lineage>
        <taxon>Eukaryota</taxon>
        <taxon>Fungi</taxon>
        <taxon>Dikarya</taxon>
        <taxon>Ascomycota</taxon>
        <taxon>Pezizomycotina</taxon>
        <taxon>Sordariomycetes</taxon>
        <taxon>Hypocreomycetidae</taxon>
        <taxon>Hypocreales</taxon>
        <taxon>Stachybotryaceae</taxon>
        <taxon>Stachybotrys</taxon>
    </lineage>
</organism>